<sequence length="330" mass="35877">MYRLSDPAIEAILKEWRQKEYDPSYTDVREWTHAVESLCDTYGIPDTQRPECAAKFIKSELRTELENVLRDARTRFGPIHWAQFTNFMAEFDRNFKEIWEQLPFYKKHPKRTAAALGVTGSVLLAPIPVVGALTAVGFTSTGIAAGSIAATIQSIVYGGVTGGLFSLLQSAGATMVLPSVGTIFAGAASTGAGIAIMKGESVSTSEILTDSIARGHQPGGDDGSDDDGDGKPPSYHQAVPQEYLLTPQAVQAIVKSWNITAYNPPGMNVAGWLGRVGRLCETYEVPVTQQALCAMHHMRADCREAARAAECYDMTWDQFTTWLLQYDGGG</sequence>
<dbReference type="EMBL" id="MU118094">
    <property type="protein sequence ID" value="KAF9645331.1"/>
    <property type="molecule type" value="Genomic_DNA"/>
</dbReference>
<evidence type="ECO:0000313" key="1">
    <source>
        <dbReference type="EMBL" id="KAF9645331.1"/>
    </source>
</evidence>
<proteinExistence type="predicted"/>
<reference evidence="1" key="1">
    <citation type="submission" date="2019-10" db="EMBL/GenBank/DDBJ databases">
        <authorList>
            <consortium name="DOE Joint Genome Institute"/>
            <person name="Kuo A."/>
            <person name="Miyauchi S."/>
            <person name="Kiss E."/>
            <person name="Drula E."/>
            <person name="Kohler A."/>
            <person name="Sanchez-Garcia M."/>
            <person name="Andreopoulos B."/>
            <person name="Barry K.W."/>
            <person name="Bonito G."/>
            <person name="Buee M."/>
            <person name="Carver A."/>
            <person name="Chen C."/>
            <person name="Cichocki N."/>
            <person name="Clum A."/>
            <person name="Culley D."/>
            <person name="Crous P.W."/>
            <person name="Fauchery L."/>
            <person name="Girlanda M."/>
            <person name="Hayes R."/>
            <person name="Keri Z."/>
            <person name="Labutti K."/>
            <person name="Lipzen A."/>
            <person name="Lombard V."/>
            <person name="Magnuson J."/>
            <person name="Maillard F."/>
            <person name="Morin E."/>
            <person name="Murat C."/>
            <person name="Nolan M."/>
            <person name="Ohm R."/>
            <person name="Pangilinan J."/>
            <person name="Pereira M."/>
            <person name="Perotto S."/>
            <person name="Peter M."/>
            <person name="Riley R."/>
            <person name="Sitrit Y."/>
            <person name="Stielow B."/>
            <person name="Szollosi G."/>
            <person name="Zifcakova L."/>
            <person name="Stursova M."/>
            <person name="Spatafora J.W."/>
            <person name="Tedersoo L."/>
            <person name="Vaario L.-M."/>
            <person name="Yamada A."/>
            <person name="Yan M."/>
            <person name="Wang P."/>
            <person name="Xu J."/>
            <person name="Bruns T."/>
            <person name="Baldrian P."/>
            <person name="Vilgalys R."/>
            <person name="Henrissat B."/>
            <person name="Grigoriev I.V."/>
            <person name="Hibbett D."/>
            <person name="Nagy L.G."/>
            <person name="Martin F.M."/>
        </authorList>
    </citation>
    <scope>NUCLEOTIDE SEQUENCE</scope>
    <source>
        <strain evidence="1">P2</strain>
    </source>
</reference>
<protein>
    <submittedName>
        <fullName evidence="1">Uncharacterized protein</fullName>
    </submittedName>
</protein>
<comment type="caution">
    <text evidence="1">The sequence shown here is derived from an EMBL/GenBank/DDBJ whole genome shotgun (WGS) entry which is preliminary data.</text>
</comment>
<reference evidence="1" key="2">
    <citation type="journal article" date="2020" name="Nat. Commun.">
        <title>Large-scale genome sequencing of mycorrhizal fungi provides insights into the early evolution of symbiotic traits.</title>
        <authorList>
            <person name="Miyauchi S."/>
            <person name="Kiss E."/>
            <person name="Kuo A."/>
            <person name="Drula E."/>
            <person name="Kohler A."/>
            <person name="Sanchez-Garcia M."/>
            <person name="Morin E."/>
            <person name="Andreopoulos B."/>
            <person name="Barry K.W."/>
            <person name="Bonito G."/>
            <person name="Buee M."/>
            <person name="Carver A."/>
            <person name="Chen C."/>
            <person name="Cichocki N."/>
            <person name="Clum A."/>
            <person name="Culley D."/>
            <person name="Crous P.W."/>
            <person name="Fauchery L."/>
            <person name="Girlanda M."/>
            <person name="Hayes R.D."/>
            <person name="Keri Z."/>
            <person name="LaButti K."/>
            <person name="Lipzen A."/>
            <person name="Lombard V."/>
            <person name="Magnuson J."/>
            <person name="Maillard F."/>
            <person name="Murat C."/>
            <person name="Nolan M."/>
            <person name="Ohm R.A."/>
            <person name="Pangilinan J."/>
            <person name="Pereira M.F."/>
            <person name="Perotto S."/>
            <person name="Peter M."/>
            <person name="Pfister S."/>
            <person name="Riley R."/>
            <person name="Sitrit Y."/>
            <person name="Stielow J.B."/>
            <person name="Szollosi G."/>
            <person name="Zifcakova L."/>
            <person name="Stursova M."/>
            <person name="Spatafora J.W."/>
            <person name="Tedersoo L."/>
            <person name="Vaario L.M."/>
            <person name="Yamada A."/>
            <person name="Yan M."/>
            <person name="Wang P."/>
            <person name="Xu J."/>
            <person name="Bruns T."/>
            <person name="Baldrian P."/>
            <person name="Vilgalys R."/>
            <person name="Dunand C."/>
            <person name="Henrissat B."/>
            <person name="Grigoriev I.V."/>
            <person name="Hibbett D."/>
            <person name="Nagy L.G."/>
            <person name="Martin F.M."/>
        </authorList>
    </citation>
    <scope>NUCLEOTIDE SEQUENCE</scope>
    <source>
        <strain evidence="1">P2</strain>
    </source>
</reference>
<dbReference type="Proteomes" id="UP000886501">
    <property type="component" value="Unassembled WGS sequence"/>
</dbReference>
<name>A0ACB6Z857_THEGA</name>
<evidence type="ECO:0000313" key="2">
    <source>
        <dbReference type="Proteomes" id="UP000886501"/>
    </source>
</evidence>
<organism evidence="1 2">
    <name type="scientific">Thelephora ganbajun</name>
    <name type="common">Ganba fungus</name>
    <dbReference type="NCBI Taxonomy" id="370292"/>
    <lineage>
        <taxon>Eukaryota</taxon>
        <taxon>Fungi</taxon>
        <taxon>Dikarya</taxon>
        <taxon>Basidiomycota</taxon>
        <taxon>Agaricomycotina</taxon>
        <taxon>Agaricomycetes</taxon>
        <taxon>Thelephorales</taxon>
        <taxon>Thelephoraceae</taxon>
        <taxon>Thelephora</taxon>
    </lineage>
</organism>
<gene>
    <name evidence="1" type="ORF">BDM02DRAFT_3120353</name>
</gene>
<keyword evidence="2" id="KW-1185">Reference proteome</keyword>
<accession>A0ACB6Z857</accession>